<dbReference type="PANTHER" id="PTHR31302:SF31">
    <property type="entry name" value="PHOSPHODIESTERASE YAEI"/>
    <property type="match status" value="1"/>
</dbReference>
<proteinExistence type="predicted"/>
<evidence type="ECO:0000259" key="4">
    <source>
        <dbReference type="Pfam" id="PF00149"/>
    </source>
</evidence>
<evidence type="ECO:0000256" key="2">
    <source>
        <dbReference type="ARBA" id="ARBA00022801"/>
    </source>
</evidence>
<feature type="transmembrane region" description="Helical" evidence="3">
    <location>
        <begin position="92"/>
        <end position="113"/>
    </location>
</feature>
<keyword evidence="3" id="KW-1133">Transmembrane helix</keyword>
<name>A0ABU1AER6_9BACT</name>
<dbReference type="Proteomes" id="UP001243717">
    <property type="component" value="Unassembled WGS sequence"/>
</dbReference>
<dbReference type="SUPFAM" id="SSF56300">
    <property type="entry name" value="Metallo-dependent phosphatases"/>
    <property type="match status" value="1"/>
</dbReference>
<feature type="transmembrane region" description="Helical" evidence="3">
    <location>
        <begin position="64"/>
        <end position="85"/>
    </location>
</feature>
<feature type="domain" description="Calcineurin-like phosphoesterase" evidence="4">
    <location>
        <begin position="138"/>
        <end position="304"/>
    </location>
</feature>
<organism evidence="5 6">
    <name type="scientific">Thalassobacterium sedimentorum</name>
    <dbReference type="NCBI Taxonomy" id="3041258"/>
    <lineage>
        <taxon>Bacteria</taxon>
        <taxon>Pseudomonadati</taxon>
        <taxon>Verrucomicrobiota</taxon>
        <taxon>Opitutia</taxon>
        <taxon>Puniceicoccales</taxon>
        <taxon>Coraliomargaritaceae</taxon>
        <taxon>Thalassobacterium</taxon>
    </lineage>
</organism>
<evidence type="ECO:0000313" key="5">
    <source>
        <dbReference type="EMBL" id="MDQ8193132.1"/>
    </source>
</evidence>
<keyword evidence="6" id="KW-1185">Reference proteome</keyword>
<keyword evidence="3" id="KW-0472">Membrane</keyword>
<dbReference type="EMBL" id="JARXIC010000002">
    <property type="protein sequence ID" value="MDQ8193132.1"/>
    <property type="molecule type" value="Genomic_DNA"/>
</dbReference>
<keyword evidence="2" id="KW-0378">Hydrolase</keyword>
<evidence type="ECO:0000256" key="1">
    <source>
        <dbReference type="ARBA" id="ARBA00022723"/>
    </source>
</evidence>
<dbReference type="InterPro" id="IPR004843">
    <property type="entry name" value="Calcineurin-like_PHP"/>
</dbReference>
<dbReference type="InterPro" id="IPR051158">
    <property type="entry name" value="Metallophosphoesterase_sf"/>
</dbReference>
<sequence>MTELTGLGMTDVASRSRSGRIWVWGSLIALVIGLYVLVRNYLYIQDGMLAPNFTIIHRAYDFNLFELPLILFGVAGLCLGLAVTWTSSRRSLIWVAGIYAFLGLDLFLLRYYVTYVEPERLVVRQVRLETPKLDQTVRILHIADIQAGAIGAYQESIFERIQELQPDLIINTGDFLQVVAPATFESEWPKLHALIEKVNPRYGSYAVFGDTERELYRYQPEALRPLVMLSSRQQRIQVGQGAISLHGLSLYQSKSGQWAMRSIEQWLEQSNPNDFRILFGHSPNYALSVAESPIDLCLAGHTHGGQVNLPFYGALVIDSEIPREWAKGFRRVGIPYLNVSAGAGSNRRHGLPPLRFNCPTEMTLIELVPMRTIR</sequence>
<evidence type="ECO:0000313" key="6">
    <source>
        <dbReference type="Proteomes" id="UP001243717"/>
    </source>
</evidence>
<dbReference type="RefSeq" id="WP_308983640.1">
    <property type="nucleotide sequence ID" value="NZ_JARXIC010000002.1"/>
</dbReference>
<dbReference type="Pfam" id="PF00149">
    <property type="entry name" value="Metallophos"/>
    <property type="match status" value="1"/>
</dbReference>
<dbReference type="InterPro" id="IPR029052">
    <property type="entry name" value="Metallo-depent_PP-like"/>
</dbReference>
<reference evidence="5 6" key="1">
    <citation type="submission" date="2023-04" db="EMBL/GenBank/DDBJ databases">
        <title>A novel bacteria isolated from coastal sediment.</title>
        <authorList>
            <person name="Liu X.-J."/>
            <person name="Du Z.-J."/>
        </authorList>
    </citation>
    <scope>NUCLEOTIDE SEQUENCE [LARGE SCALE GENOMIC DNA]</scope>
    <source>
        <strain evidence="5 6">SDUM461004</strain>
    </source>
</reference>
<comment type="caution">
    <text evidence="5">The sequence shown here is derived from an EMBL/GenBank/DDBJ whole genome shotgun (WGS) entry which is preliminary data.</text>
</comment>
<keyword evidence="1" id="KW-0479">Metal-binding</keyword>
<evidence type="ECO:0000256" key="3">
    <source>
        <dbReference type="SAM" id="Phobius"/>
    </source>
</evidence>
<dbReference type="Gene3D" id="3.60.21.10">
    <property type="match status" value="1"/>
</dbReference>
<accession>A0ABU1AER6</accession>
<feature type="transmembrane region" description="Helical" evidence="3">
    <location>
        <begin position="21"/>
        <end position="44"/>
    </location>
</feature>
<gene>
    <name evidence="5" type="ORF">QEH59_01750</name>
</gene>
<keyword evidence="3" id="KW-0812">Transmembrane</keyword>
<dbReference type="PANTHER" id="PTHR31302">
    <property type="entry name" value="TRANSMEMBRANE PROTEIN WITH METALLOPHOSPHOESTERASE DOMAIN-RELATED"/>
    <property type="match status" value="1"/>
</dbReference>
<protein>
    <submittedName>
        <fullName evidence="5">Metallophosphoesterase</fullName>
    </submittedName>
</protein>